<evidence type="ECO:0000313" key="2">
    <source>
        <dbReference type="Proteomes" id="UP001165082"/>
    </source>
</evidence>
<comment type="caution">
    <text evidence="1">The sequence shown here is derived from an EMBL/GenBank/DDBJ whole genome shotgun (WGS) entry which is preliminary data.</text>
</comment>
<dbReference type="EMBL" id="BRXZ01003020">
    <property type="protein sequence ID" value="GMH46316.1"/>
    <property type="molecule type" value="Genomic_DNA"/>
</dbReference>
<name>A0A9W6Z622_9STRA</name>
<evidence type="ECO:0000313" key="1">
    <source>
        <dbReference type="EMBL" id="GMH46316.1"/>
    </source>
</evidence>
<feature type="non-terminal residue" evidence="1">
    <location>
        <position position="1"/>
    </location>
</feature>
<feature type="non-terminal residue" evidence="1">
    <location>
        <position position="251"/>
    </location>
</feature>
<gene>
    <name evidence="1" type="ORF">TrRE_jg3367</name>
</gene>
<dbReference type="InterPro" id="IPR011050">
    <property type="entry name" value="Pectin_lyase_fold/virulence"/>
</dbReference>
<sequence length="251" mass="26051">YNCDGLERCAKSTVLIWTDDLYGFVQCEVDGAGHCVLDGKGTRRGFYIEGSGIGTLAIKAITFLDQTANNGGGIALTQSAVVSITICVFQGCAATGSYGGGAIFSNSNLNKVDIYGTRFIGNTAVEDGGDIYNNDGAVTIHGTCPSPYESNVPTEATGNGDDIYRYGGTITIHNTCPSPYSSNTPIQGSALGTSGTVGGEKYSYSSSDGEYSDTDLASFCKTAKAGHIPSPDRTTLIICPKNTFSIGANDT</sequence>
<proteinExistence type="predicted"/>
<protein>
    <submittedName>
        <fullName evidence="1">Uncharacterized protein</fullName>
    </submittedName>
</protein>
<dbReference type="OrthoDB" id="205168at2759"/>
<reference evidence="1" key="1">
    <citation type="submission" date="2022-07" db="EMBL/GenBank/DDBJ databases">
        <title>Genome analysis of Parmales, a sister group of diatoms, reveals the evolutionary specialization of diatoms from phago-mixotrophs to photoautotrophs.</title>
        <authorList>
            <person name="Ban H."/>
            <person name="Sato S."/>
            <person name="Yoshikawa S."/>
            <person name="Kazumasa Y."/>
            <person name="Nakamura Y."/>
            <person name="Ichinomiya M."/>
            <person name="Saitoh K."/>
            <person name="Sato N."/>
            <person name="Blanc-Mathieu R."/>
            <person name="Endo H."/>
            <person name="Kuwata A."/>
            <person name="Ogata H."/>
        </authorList>
    </citation>
    <scope>NUCLEOTIDE SEQUENCE</scope>
</reference>
<dbReference type="AlphaFoldDB" id="A0A9W6Z622"/>
<organism evidence="1 2">
    <name type="scientific">Triparma retinervis</name>
    <dbReference type="NCBI Taxonomy" id="2557542"/>
    <lineage>
        <taxon>Eukaryota</taxon>
        <taxon>Sar</taxon>
        <taxon>Stramenopiles</taxon>
        <taxon>Ochrophyta</taxon>
        <taxon>Bolidophyceae</taxon>
        <taxon>Parmales</taxon>
        <taxon>Triparmaceae</taxon>
        <taxon>Triparma</taxon>
    </lineage>
</organism>
<keyword evidence="2" id="KW-1185">Reference proteome</keyword>
<dbReference type="Proteomes" id="UP001165082">
    <property type="component" value="Unassembled WGS sequence"/>
</dbReference>
<accession>A0A9W6Z622</accession>
<dbReference type="SUPFAM" id="SSF51126">
    <property type="entry name" value="Pectin lyase-like"/>
    <property type="match status" value="1"/>
</dbReference>